<proteinExistence type="inferred from homology"/>
<dbReference type="EMBL" id="JAVLET010000004">
    <property type="protein sequence ID" value="KAL0471025.1"/>
    <property type="molecule type" value="Genomic_DNA"/>
</dbReference>
<reference evidence="8 9" key="1">
    <citation type="submission" date="2023-09" db="EMBL/GenBank/DDBJ databases">
        <title>Multi-omics analysis of a traditional fermented food reveals byproduct-associated fungal strains for waste-to-food upcycling.</title>
        <authorList>
            <consortium name="Lawrence Berkeley National Laboratory"/>
            <person name="Rekdal V.M."/>
            <person name="Villalobos-Escobedo J.M."/>
            <person name="Rodriguez-Valeron N."/>
            <person name="Garcia M.O."/>
            <person name="Vasquez D.P."/>
            <person name="Damayanti I."/>
            <person name="Sorensen P.M."/>
            <person name="Baidoo E.E."/>
            <person name="De Carvalho A.C."/>
            <person name="Riley R."/>
            <person name="Lipzen A."/>
            <person name="He G."/>
            <person name="Yan M."/>
            <person name="Haridas S."/>
            <person name="Daum C."/>
            <person name="Yoshinaga Y."/>
            <person name="Ng V."/>
            <person name="Grigoriev I.V."/>
            <person name="Munk R."/>
            <person name="Nuraida L."/>
            <person name="Wijaya C.H."/>
            <person name="Morales P.-C."/>
            <person name="Keasling J.D."/>
        </authorList>
    </citation>
    <scope>NUCLEOTIDE SEQUENCE [LARGE SCALE GENOMIC DNA]</scope>
    <source>
        <strain evidence="8 9">FGSC 2613</strain>
    </source>
</reference>
<evidence type="ECO:0000256" key="1">
    <source>
        <dbReference type="ARBA" id="ARBA00004123"/>
    </source>
</evidence>
<evidence type="ECO:0000256" key="5">
    <source>
        <dbReference type="RuleBase" id="RU004020"/>
    </source>
</evidence>
<evidence type="ECO:0000259" key="7">
    <source>
        <dbReference type="SMART" id="SM00415"/>
    </source>
</evidence>
<dbReference type="PANTHER" id="PTHR10015:SF427">
    <property type="entry name" value="HEAT SHOCK FACTOR PROTEIN"/>
    <property type="match status" value="1"/>
</dbReference>
<evidence type="ECO:0000256" key="4">
    <source>
        <dbReference type="ARBA" id="ARBA00023242"/>
    </source>
</evidence>
<dbReference type="SMART" id="SM00415">
    <property type="entry name" value="HSF"/>
    <property type="match status" value="1"/>
</dbReference>
<name>A0ABR3DEA7_NEUIN</name>
<evidence type="ECO:0000256" key="2">
    <source>
        <dbReference type="ARBA" id="ARBA00006403"/>
    </source>
</evidence>
<dbReference type="Proteomes" id="UP001451303">
    <property type="component" value="Unassembled WGS sequence"/>
</dbReference>
<feature type="compositionally biased region" description="Polar residues" evidence="6">
    <location>
        <begin position="764"/>
        <end position="773"/>
    </location>
</feature>
<feature type="region of interest" description="Disordered" evidence="6">
    <location>
        <begin position="716"/>
        <end position="796"/>
    </location>
</feature>
<dbReference type="Pfam" id="PF00447">
    <property type="entry name" value="HSF_DNA-bind"/>
    <property type="match status" value="1"/>
</dbReference>
<feature type="domain" description="HSF-type DNA-binding" evidence="7">
    <location>
        <begin position="147"/>
        <end position="254"/>
    </location>
</feature>
<accession>A0ABR3DEA7</accession>
<comment type="similarity">
    <text evidence="2 5">Belongs to the HSF family.</text>
</comment>
<feature type="region of interest" description="Disordered" evidence="6">
    <location>
        <begin position="1"/>
        <end position="28"/>
    </location>
</feature>
<dbReference type="InterPro" id="IPR036388">
    <property type="entry name" value="WH-like_DNA-bd_sf"/>
</dbReference>
<dbReference type="PRINTS" id="PR00056">
    <property type="entry name" value="HSFDOMAIN"/>
</dbReference>
<keyword evidence="9" id="KW-1185">Reference proteome</keyword>
<feature type="compositionally biased region" description="Basic and acidic residues" evidence="6">
    <location>
        <begin position="777"/>
        <end position="790"/>
    </location>
</feature>
<dbReference type="PANTHER" id="PTHR10015">
    <property type="entry name" value="HEAT SHOCK TRANSCRIPTION FACTOR"/>
    <property type="match status" value="1"/>
</dbReference>
<sequence length="796" mass="85607">MLPSYAAMSSPNPRKRPAPGASPVVPLPLQQMPQQLTPAPADQAFRWNNGPDAAAAPLNSFGMISTQAPFPQPIPAPSTALARRPPSRALVTTNQFNGTADTWASFSDDAAYPLGHNVPPMDEHDNIERLEEMAQRAKREAQAKRKQIPPFVQKLSSFLDESRNTDLIRWSDKGDSFIVLDEDEFAKTLIPELFKHNNYASFVRQLNMYGFHKRVGLSDNSMKASERKNKSPSEYYNPYFRRGHPNLLWLINKPKSGGKGNKPNKTTPKAEGEADSEEDAGGEDPYAGQNYSSAQIGRGSSGAGEVGPLHKKDLVAVKSQLDRLQQQQVAISSLLQKIRAEHTTLFQQALTFQNQHERHENSINAILNFLANVFRKSLEEQGGTQSVQDLLASIIPNAQVHNQNQMPQANVVDLGGFVNHQVHNNTSMGTPKRQQRLLPPIPQQGVAKVHSLASSASPAPVHPQYQAQQMGSVTELFDTTPGNSPSSTFMKNELQNNPQEGMMKLIQDTNAVSASGGVDLPDMATKTHVNALSNDQRNKMLSIMAGNLPSANGSSPAPSPTIPTVPTPTATMPPVSTIPTVPVTTAAAAAPPTPVVPNHTAPNALSPALGSMPPPPPFPSYSHEELDALQRLQEEQASQIDRLTSLLGPLSPSGRIPGLDEHNNPNSAAGYFDSADIEQYLNDNAFSDPAYEFSGLPGANGTGDGTSDFNFNLDDGFDLTNPTHTGATPTPNGGTATTAGTSNTGGLSVPGGGFDSGRIFEHNSPVNTPSPSAATEEINKNDLESPERDPKRRRKG</sequence>
<evidence type="ECO:0000313" key="8">
    <source>
        <dbReference type="EMBL" id="KAL0471025.1"/>
    </source>
</evidence>
<dbReference type="Gene3D" id="1.10.10.10">
    <property type="entry name" value="Winged helix-like DNA-binding domain superfamily/Winged helix DNA-binding domain"/>
    <property type="match status" value="1"/>
</dbReference>
<keyword evidence="4" id="KW-0539">Nucleus</keyword>
<dbReference type="SUPFAM" id="SSF46785">
    <property type="entry name" value="Winged helix' DNA-binding domain"/>
    <property type="match status" value="1"/>
</dbReference>
<gene>
    <name evidence="8" type="ORF">QR685DRAFT_271898</name>
</gene>
<keyword evidence="3" id="KW-0238">DNA-binding</keyword>
<feature type="region of interest" description="Disordered" evidence="6">
    <location>
        <begin position="251"/>
        <end position="307"/>
    </location>
</feature>
<dbReference type="InterPro" id="IPR036390">
    <property type="entry name" value="WH_DNA-bd_sf"/>
</dbReference>
<comment type="subcellular location">
    <subcellularLocation>
        <location evidence="1">Nucleus</location>
    </subcellularLocation>
</comment>
<evidence type="ECO:0000256" key="3">
    <source>
        <dbReference type="ARBA" id="ARBA00023125"/>
    </source>
</evidence>
<protein>
    <submittedName>
        <fullName evidence="8">Heat-shock transcription factor-1</fullName>
    </submittedName>
</protein>
<evidence type="ECO:0000256" key="6">
    <source>
        <dbReference type="SAM" id="MobiDB-lite"/>
    </source>
</evidence>
<feature type="compositionally biased region" description="Low complexity" evidence="6">
    <location>
        <begin position="716"/>
        <end position="746"/>
    </location>
</feature>
<feature type="compositionally biased region" description="Acidic residues" evidence="6">
    <location>
        <begin position="273"/>
        <end position="282"/>
    </location>
</feature>
<comment type="caution">
    <text evidence="8">The sequence shown here is derived from an EMBL/GenBank/DDBJ whole genome shotgun (WGS) entry which is preliminary data.</text>
</comment>
<evidence type="ECO:0000313" key="9">
    <source>
        <dbReference type="Proteomes" id="UP001451303"/>
    </source>
</evidence>
<dbReference type="InterPro" id="IPR000232">
    <property type="entry name" value="HSF_DNA-bd"/>
</dbReference>
<organism evidence="8 9">
    <name type="scientific">Neurospora intermedia</name>
    <dbReference type="NCBI Taxonomy" id="5142"/>
    <lineage>
        <taxon>Eukaryota</taxon>
        <taxon>Fungi</taxon>
        <taxon>Dikarya</taxon>
        <taxon>Ascomycota</taxon>
        <taxon>Pezizomycotina</taxon>
        <taxon>Sordariomycetes</taxon>
        <taxon>Sordariomycetidae</taxon>
        <taxon>Sordariales</taxon>
        <taxon>Sordariaceae</taxon>
        <taxon>Neurospora</taxon>
    </lineage>
</organism>